<gene>
    <name evidence="2" type="ORF">B0H67DRAFT_638780</name>
</gene>
<dbReference type="AlphaFoldDB" id="A0AA40B9N2"/>
<organism evidence="2 3">
    <name type="scientific">Lasiosphaeris hirsuta</name>
    <dbReference type="NCBI Taxonomy" id="260670"/>
    <lineage>
        <taxon>Eukaryota</taxon>
        <taxon>Fungi</taxon>
        <taxon>Dikarya</taxon>
        <taxon>Ascomycota</taxon>
        <taxon>Pezizomycotina</taxon>
        <taxon>Sordariomycetes</taxon>
        <taxon>Sordariomycetidae</taxon>
        <taxon>Sordariales</taxon>
        <taxon>Lasiosphaeriaceae</taxon>
        <taxon>Lasiosphaeris</taxon>
    </lineage>
</organism>
<feature type="chain" id="PRO_5041273582" description="Ubiquitin 3 binding protein But2 C-terminal domain-containing protein" evidence="1">
    <location>
        <begin position="20"/>
        <end position="213"/>
    </location>
</feature>
<name>A0AA40B9N2_9PEZI</name>
<accession>A0AA40B9N2</accession>
<dbReference type="PANTHER" id="PTHR38847:SF1">
    <property type="entry name" value="PSEUDOURIDINE SYNTHASE RSUA_RLUA-LIKE DOMAIN-CONTAINING PROTEIN"/>
    <property type="match status" value="1"/>
</dbReference>
<dbReference type="PANTHER" id="PTHR38847">
    <property type="match status" value="1"/>
</dbReference>
<dbReference type="Pfam" id="PF14273">
    <property type="entry name" value="DUF4360"/>
    <property type="match status" value="1"/>
</dbReference>
<sequence>MRNFLALSLPALAMAAAIAKPRQVATPFVKVLSARSLSNGPGSGCPSDKFSVALNEPANILTIIFDVYDVSLGPGTDPNERENFCDFEVTFNFPVGCTQGIITTRPGGTIRLENRFDASFASAYTITSGQLTGQPGELRFTSANYGAPVGSWLDFTRDHPTPVKVTVNTENERNVLYTARTRIFLVSPGITATEQSIFFVDHADILIGNLTKC</sequence>
<reference evidence="2" key="1">
    <citation type="submission" date="2023-06" db="EMBL/GenBank/DDBJ databases">
        <title>Genome-scale phylogeny and comparative genomics of the fungal order Sordariales.</title>
        <authorList>
            <consortium name="Lawrence Berkeley National Laboratory"/>
            <person name="Hensen N."/>
            <person name="Bonometti L."/>
            <person name="Westerberg I."/>
            <person name="Brannstrom I.O."/>
            <person name="Guillou S."/>
            <person name="Cros-Aarteil S."/>
            <person name="Calhoun S."/>
            <person name="Haridas S."/>
            <person name="Kuo A."/>
            <person name="Mondo S."/>
            <person name="Pangilinan J."/>
            <person name="Riley R."/>
            <person name="Labutti K."/>
            <person name="Andreopoulos B."/>
            <person name="Lipzen A."/>
            <person name="Chen C."/>
            <person name="Yanf M."/>
            <person name="Daum C."/>
            <person name="Ng V."/>
            <person name="Clum A."/>
            <person name="Steindorff A."/>
            <person name="Ohm R."/>
            <person name="Martin F."/>
            <person name="Silar P."/>
            <person name="Natvig D."/>
            <person name="Lalanne C."/>
            <person name="Gautier V."/>
            <person name="Ament-Velasquez S.L."/>
            <person name="Kruys A."/>
            <person name="Hutchinson M.I."/>
            <person name="Powell A.J."/>
            <person name="Barry K."/>
            <person name="Miller A.N."/>
            <person name="Grigoriev I.V."/>
            <person name="Debuchy R."/>
            <person name="Gladieux P."/>
            <person name="Thoren M.H."/>
            <person name="Johannesson H."/>
        </authorList>
    </citation>
    <scope>NUCLEOTIDE SEQUENCE</scope>
    <source>
        <strain evidence="2">SMH4607-1</strain>
    </source>
</reference>
<dbReference type="EMBL" id="JAUKUA010000001">
    <property type="protein sequence ID" value="KAK0730261.1"/>
    <property type="molecule type" value="Genomic_DNA"/>
</dbReference>
<proteinExistence type="predicted"/>
<evidence type="ECO:0008006" key="4">
    <source>
        <dbReference type="Google" id="ProtNLM"/>
    </source>
</evidence>
<evidence type="ECO:0000313" key="2">
    <source>
        <dbReference type="EMBL" id="KAK0730261.1"/>
    </source>
</evidence>
<keyword evidence="1" id="KW-0732">Signal</keyword>
<protein>
    <recommendedName>
        <fullName evidence="4">Ubiquitin 3 binding protein But2 C-terminal domain-containing protein</fullName>
    </recommendedName>
</protein>
<feature type="signal peptide" evidence="1">
    <location>
        <begin position="1"/>
        <end position="19"/>
    </location>
</feature>
<evidence type="ECO:0000313" key="3">
    <source>
        <dbReference type="Proteomes" id="UP001172102"/>
    </source>
</evidence>
<dbReference type="Proteomes" id="UP001172102">
    <property type="component" value="Unassembled WGS sequence"/>
</dbReference>
<keyword evidence="3" id="KW-1185">Reference proteome</keyword>
<comment type="caution">
    <text evidence="2">The sequence shown here is derived from an EMBL/GenBank/DDBJ whole genome shotgun (WGS) entry which is preliminary data.</text>
</comment>
<dbReference type="InterPro" id="IPR025649">
    <property type="entry name" value="DUF4360"/>
</dbReference>
<evidence type="ECO:0000256" key="1">
    <source>
        <dbReference type="SAM" id="SignalP"/>
    </source>
</evidence>